<dbReference type="PATRIC" id="fig|518642.10.peg.4226"/>
<name>A0A1E7L2H8_9ACTN</name>
<proteinExistence type="predicted"/>
<evidence type="ECO:0000313" key="1">
    <source>
        <dbReference type="EMBL" id="OEV10372.1"/>
    </source>
</evidence>
<accession>A0A1E7L2H8</accession>
<protein>
    <submittedName>
        <fullName evidence="1">Uncharacterized protein</fullName>
    </submittedName>
</protein>
<evidence type="ECO:0000313" key="2">
    <source>
        <dbReference type="Proteomes" id="UP000176005"/>
    </source>
</evidence>
<keyword evidence="2" id="KW-1185">Reference proteome</keyword>
<comment type="caution">
    <text evidence="1">The sequence shown here is derived from an EMBL/GenBank/DDBJ whole genome shotgun (WGS) entry which is preliminary data.</text>
</comment>
<dbReference type="AlphaFoldDB" id="A0A1E7L2H8"/>
<dbReference type="EMBL" id="LJGW01000303">
    <property type="protein sequence ID" value="OEV10372.1"/>
    <property type="molecule type" value="Genomic_DNA"/>
</dbReference>
<sequence>MMFVDATVAVALITSLSTLTAAGLAGAVSLRVASKQLRHQETIAREDRAEQRAAAHRDMRREAYERFLSQVDTAYRLLDDGWKAPIPAESRWWEDAFAIRRTVAEAYFRVELVGPQAVKDRANEVLESVFDEFRSHRRVTRSLGEATTAAEADSSAHRNAIRARQTTTERFVVAARAGFGNGVEEGLPAIP</sequence>
<organism evidence="1 2">
    <name type="scientific">Streptomyces nanshensis</name>
    <dbReference type="NCBI Taxonomy" id="518642"/>
    <lineage>
        <taxon>Bacteria</taxon>
        <taxon>Bacillati</taxon>
        <taxon>Actinomycetota</taxon>
        <taxon>Actinomycetes</taxon>
        <taxon>Kitasatosporales</taxon>
        <taxon>Streptomycetaceae</taxon>
        <taxon>Streptomyces</taxon>
    </lineage>
</organism>
<gene>
    <name evidence="1" type="ORF">AN218_17820</name>
</gene>
<dbReference type="Proteomes" id="UP000176005">
    <property type="component" value="Unassembled WGS sequence"/>
</dbReference>
<reference evidence="1 2" key="1">
    <citation type="journal article" date="2016" name="Front. Microbiol.">
        <title>Comparative Genomics Analysis of Streptomyces Species Reveals Their Adaptation to the Marine Environment and Their Diversity at the Genomic Level.</title>
        <authorList>
            <person name="Tian X."/>
            <person name="Zhang Z."/>
            <person name="Yang T."/>
            <person name="Chen M."/>
            <person name="Li J."/>
            <person name="Chen F."/>
            <person name="Yang J."/>
            <person name="Li W."/>
            <person name="Zhang B."/>
            <person name="Zhang Z."/>
            <person name="Wu J."/>
            <person name="Zhang C."/>
            <person name="Long L."/>
            <person name="Xiao J."/>
        </authorList>
    </citation>
    <scope>NUCLEOTIDE SEQUENCE [LARGE SCALE GENOMIC DNA]</scope>
    <source>
        <strain evidence="1 2">SCSIO 10429</strain>
    </source>
</reference>